<organism evidence="2 3">
    <name type="scientific">Streptomyces pharetrae CZA14</name>
    <dbReference type="NCBI Taxonomy" id="1144883"/>
    <lineage>
        <taxon>Bacteria</taxon>
        <taxon>Bacillati</taxon>
        <taxon>Actinomycetota</taxon>
        <taxon>Actinomycetes</taxon>
        <taxon>Kitasatosporales</taxon>
        <taxon>Streptomycetaceae</taxon>
        <taxon>Streptomyces</taxon>
    </lineage>
</organism>
<dbReference type="InterPro" id="IPR011990">
    <property type="entry name" value="TPR-like_helical_dom_sf"/>
</dbReference>
<dbReference type="EMBL" id="MRYD01000102">
    <property type="protein sequence ID" value="OSZ58827.1"/>
    <property type="molecule type" value="Genomic_DNA"/>
</dbReference>
<evidence type="ECO:0000256" key="1">
    <source>
        <dbReference type="SAM" id="MobiDB-lite"/>
    </source>
</evidence>
<keyword evidence="3" id="KW-1185">Reference proteome</keyword>
<dbReference type="Proteomes" id="UP000194266">
    <property type="component" value="Unassembled WGS sequence"/>
</dbReference>
<sequence length="1115" mass="118139">MARGAAVDRSAWPDEGPFRQLLEHLDKVRAENGMKSLRDVAPAMGLSAPNRVSELLRGVSWPADQDQLDRLVRALGGSVENVRRARQLYDKAREEREARGGRAAEARLARWRSRSGWLDQVRDIAPPGGLVDREAELAELADFCAGDEAYAWWQAGPWAGKSALLSTFVLHPPATVDAVGFFLAPNAADANAFTDALLEQLAAITEAATAGAPASFAARDAYRRRLMRDAAARCRAAGRSLVLVVDGLDEDRGGRPGSGVPSIASLLPRTPVEGLKIVVSSRPDPAVAANLPADHPLRRCPVRRLAVSRYATGLEHLARRELDELLVGDPLRIELLGLLAASGSGLAVPELEELTGRATFEIDQPLGGPFGRTVAYRTDNTTLEPRRIATFAHETLRAEAASRFGAARLARYREHLHVWADIYRRQGWPETTPGYLLRGYPRLLTATADAPRLAALALDRARHERVSLMTGSAAAVFAEMQAAANLVRREQPRELALLARLAVRRHEFEHRAPDLPADLPAVWAELGRFTKAESLARAITDPLGRERALREVAAVMAAKGDQERADAVTRGAAGQADPPAPAGDASALGTEAAPRPPAGRPETVAELLPQSDDRALALFALCDLVGQTTSDRQWAAELGREAELIQSSSAALQAIHQRVARAVPPTAAGHGTVPAEEWDETEAEAGAVAAADERVQALSVLLDACTTSGDLDRAVHLARTLRTAAAALEDRSRGTYTDQAEASLRGHPASAPDWLLRTAQAADRSAQLTRSATYNARALALAALAHVLDAAGRPQDARHAAAEAREAAGDMTPPARRARTLTVLARVHARTGAAEHAALLAEQAELAADLVTRPLELARSLVALARALADTGYGERAGQAASAVVRLTVVMTDPAGEHKEQISALAEVAWRLACAAMHAQAGQVIANAAAVASRIADPVRQAEALIALVHVLSSAGLTGQAADLADQAVRQAYVFSRAARQNPHVQGQLLTDMACALSWAGQPSRAQDVAALISHFPSRRTALAQLEKAPRGPGAASADPLEAALAGTAPEAREAARQAYSMAVRGDHGRAADLVAGLLTTGRLTAAVPALALVDREALRVAADDLLASLGRVLA</sequence>
<feature type="region of interest" description="Disordered" evidence="1">
    <location>
        <begin position="560"/>
        <end position="603"/>
    </location>
</feature>
<name>A0ABX3YHZ9_9ACTN</name>
<evidence type="ECO:0008006" key="4">
    <source>
        <dbReference type="Google" id="ProtNLM"/>
    </source>
</evidence>
<gene>
    <name evidence="2" type="ORF">OQI_19580</name>
</gene>
<accession>A0ABX3YHZ9</accession>
<protein>
    <recommendedName>
        <fullName evidence="4">Transcriptional regulator</fullName>
    </recommendedName>
</protein>
<evidence type="ECO:0000313" key="3">
    <source>
        <dbReference type="Proteomes" id="UP000194266"/>
    </source>
</evidence>
<dbReference type="RefSeq" id="WP_086170647.1">
    <property type="nucleotide sequence ID" value="NZ_MRYD01000102.1"/>
</dbReference>
<reference evidence="2 3" key="1">
    <citation type="submission" date="2016-12" db="EMBL/GenBank/DDBJ databases">
        <title>Genome Mining:The Detection of Biosynthetic Gene Clusters to Aid in the Expression of Curamycin A produced by Streptomyces sp. strain CZA14.</title>
        <authorList>
            <person name="Durrell K.A."/>
            <person name="Kirby B.M."/>
            <person name="Khan W."/>
            <person name="Mthethwa T."/>
            <person name="Le Roes-Hill M."/>
        </authorList>
    </citation>
    <scope>NUCLEOTIDE SEQUENCE [LARGE SCALE GENOMIC DNA]</scope>
    <source>
        <strain evidence="2 3">CZA14</strain>
    </source>
</reference>
<feature type="compositionally biased region" description="Low complexity" evidence="1">
    <location>
        <begin position="571"/>
        <end position="593"/>
    </location>
</feature>
<evidence type="ECO:0000313" key="2">
    <source>
        <dbReference type="EMBL" id="OSZ58827.1"/>
    </source>
</evidence>
<dbReference type="Gene3D" id="1.25.40.10">
    <property type="entry name" value="Tetratricopeptide repeat domain"/>
    <property type="match status" value="3"/>
</dbReference>
<proteinExistence type="predicted"/>
<comment type="caution">
    <text evidence="2">The sequence shown here is derived from an EMBL/GenBank/DDBJ whole genome shotgun (WGS) entry which is preliminary data.</text>
</comment>